<evidence type="ECO:0000313" key="8">
    <source>
        <dbReference type="EMBL" id="MTE27052.1"/>
    </source>
</evidence>
<evidence type="ECO:0000256" key="6">
    <source>
        <dbReference type="SAM" id="SignalP"/>
    </source>
</evidence>
<evidence type="ECO:0000259" key="7">
    <source>
        <dbReference type="PROSITE" id="PS51123"/>
    </source>
</evidence>
<feature type="region of interest" description="Disordered" evidence="5">
    <location>
        <begin position="615"/>
        <end position="638"/>
    </location>
</feature>
<comment type="subcellular location">
    <subcellularLocation>
        <location evidence="1">Cell outer membrane</location>
    </subcellularLocation>
</comment>
<protein>
    <submittedName>
        <fullName evidence="8">OmpA family protein</fullName>
    </submittedName>
</protein>
<evidence type="ECO:0000256" key="2">
    <source>
        <dbReference type="ARBA" id="ARBA00023136"/>
    </source>
</evidence>
<feature type="compositionally biased region" description="Basic and acidic residues" evidence="5">
    <location>
        <begin position="616"/>
        <end position="626"/>
    </location>
</feature>
<dbReference type="Pfam" id="PF00691">
    <property type="entry name" value="OmpA"/>
    <property type="match status" value="1"/>
</dbReference>
<dbReference type="PROSITE" id="PS51123">
    <property type="entry name" value="OMPA_2"/>
    <property type="match status" value="1"/>
</dbReference>
<evidence type="ECO:0000256" key="4">
    <source>
        <dbReference type="PROSITE-ProRule" id="PRU00473"/>
    </source>
</evidence>
<organism evidence="8 9">
    <name type="scientific">Winogradskyella ouciana</name>
    <dbReference type="NCBI Taxonomy" id="2608631"/>
    <lineage>
        <taxon>Bacteria</taxon>
        <taxon>Pseudomonadati</taxon>
        <taxon>Bacteroidota</taxon>
        <taxon>Flavobacteriia</taxon>
        <taxon>Flavobacteriales</taxon>
        <taxon>Flavobacteriaceae</taxon>
        <taxon>Winogradskyella</taxon>
    </lineage>
</organism>
<dbReference type="Gene3D" id="3.30.1330.60">
    <property type="entry name" value="OmpA-like domain"/>
    <property type="match status" value="1"/>
</dbReference>
<reference evidence="8 9" key="1">
    <citation type="submission" date="2019-11" db="EMBL/GenBank/DDBJ databases">
        <title>Winogradskyella ouciana sp. nov., isolated from the hadal seawater of the Mariana Trench.</title>
        <authorList>
            <person name="Liu R."/>
        </authorList>
    </citation>
    <scope>NUCLEOTIDE SEQUENCE [LARGE SCALE GENOMIC DNA]</scope>
    <source>
        <strain evidence="8 9">ZXX205</strain>
    </source>
</reference>
<dbReference type="Gene3D" id="2.120.10.30">
    <property type="entry name" value="TolB, C-terminal domain"/>
    <property type="match status" value="1"/>
</dbReference>
<dbReference type="Pfam" id="PF07676">
    <property type="entry name" value="PD40"/>
    <property type="match status" value="3"/>
</dbReference>
<dbReference type="PANTHER" id="PTHR30329">
    <property type="entry name" value="STATOR ELEMENT OF FLAGELLAR MOTOR COMPLEX"/>
    <property type="match status" value="1"/>
</dbReference>
<keyword evidence="9" id="KW-1185">Reference proteome</keyword>
<dbReference type="RefSeq" id="WP_155089069.1">
    <property type="nucleotide sequence ID" value="NZ_WJYA01000005.1"/>
</dbReference>
<sequence>MKNLKILLFITLMSGLCLTAQNKDTKKADKEFARFEYVDAAESYKKLVDNGKGSPYVYAQLAESNYNIFNTVEAEKWYAKALESMDDPEMIFKYSEMLKANGKYEESNQQMEKFASMRPSDDRATAFRKNPNYLPKILEQGKKFNVQDGGFNSAQSDFGGTMHNGKLYITSARNDNRKTYGWNEQPFLDIYTLTKNSDGSYSEATLMNDQINTRHHEGLVSITPDGNTMYFSRESYFEKDFEKDSISKVRYSQLYLYKATKLGDDFDNVESLSINSENYSVKNPSVSPDGSTLYFASNMPGGFGKYDIYKAPINDDGTIGEPQNLGQKVNTEGQEMFPFISSNNTLYFSSTGHLGLGGMDVFYTREIDGKMAPIRNVGIPINSNGDDFAFTIDEEAEEGFVSSNRDGGQGSDDIYAFKKLQPLCDVLITAIVLDDETRNPLNGASVSLYDAEGNKMATKTTNAEGIAEFIIECEQDTELEVVMEDFESKKVTVNGTSEEELEVQISLDPIEKIIAPEEIVLNPIYFDFDKSNITAQAAFELDKLVQIMNKYPDLVINATSHTDSRGSVPYNQKLSQRRAKSTQQYVISKGIDESRISAEGKGESNLKVKCGQNCTEEEHQQNRRSEFLIVSGSPETQK</sequence>
<dbReference type="InterPro" id="IPR011042">
    <property type="entry name" value="6-blade_b-propeller_TolB-like"/>
</dbReference>
<keyword evidence="6" id="KW-0732">Signal</keyword>
<keyword evidence="2 4" id="KW-0472">Membrane</keyword>
<dbReference type="InterPro" id="IPR011659">
    <property type="entry name" value="WD40"/>
</dbReference>
<dbReference type="InterPro" id="IPR006664">
    <property type="entry name" value="OMP_bac"/>
</dbReference>
<dbReference type="Proteomes" id="UP000447545">
    <property type="component" value="Unassembled WGS sequence"/>
</dbReference>
<dbReference type="InterPro" id="IPR050330">
    <property type="entry name" value="Bact_OuterMem_StrucFunc"/>
</dbReference>
<feature type="chain" id="PRO_5029535146" evidence="6">
    <location>
        <begin position="20"/>
        <end position="638"/>
    </location>
</feature>
<dbReference type="PRINTS" id="PR01021">
    <property type="entry name" value="OMPADOMAIN"/>
</dbReference>
<keyword evidence="3" id="KW-0998">Cell outer membrane</keyword>
<dbReference type="CDD" id="cd07185">
    <property type="entry name" value="OmpA_C-like"/>
    <property type="match status" value="1"/>
</dbReference>
<comment type="caution">
    <text evidence="8">The sequence shown here is derived from an EMBL/GenBank/DDBJ whole genome shotgun (WGS) entry which is preliminary data.</text>
</comment>
<dbReference type="Gene3D" id="2.60.40.1120">
    <property type="entry name" value="Carboxypeptidase-like, regulatory domain"/>
    <property type="match status" value="1"/>
</dbReference>
<feature type="signal peptide" evidence="6">
    <location>
        <begin position="1"/>
        <end position="19"/>
    </location>
</feature>
<dbReference type="AlphaFoldDB" id="A0A7K1GCM2"/>
<dbReference type="EMBL" id="WJYA01000005">
    <property type="protein sequence ID" value="MTE27052.1"/>
    <property type="molecule type" value="Genomic_DNA"/>
</dbReference>
<dbReference type="InterPro" id="IPR006665">
    <property type="entry name" value="OmpA-like"/>
</dbReference>
<evidence type="ECO:0000256" key="3">
    <source>
        <dbReference type="ARBA" id="ARBA00023237"/>
    </source>
</evidence>
<evidence type="ECO:0000256" key="5">
    <source>
        <dbReference type="SAM" id="MobiDB-lite"/>
    </source>
</evidence>
<dbReference type="InterPro" id="IPR011990">
    <property type="entry name" value="TPR-like_helical_dom_sf"/>
</dbReference>
<evidence type="ECO:0000256" key="1">
    <source>
        <dbReference type="ARBA" id="ARBA00004442"/>
    </source>
</evidence>
<dbReference type="SUPFAM" id="SSF103088">
    <property type="entry name" value="OmpA-like"/>
    <property type="match status" value="1"/>
</dbReference>
<name>A0A7K1GCM2_9FLAO</name>
<dbReference type="Gene3D" id="1.25.40.10">
    <property type="entry name" value="Tetratricopeptide repeat domain"/>
    <property type="match status" value="1"/>
</dbReference>
<dbReference type="SUPFAM" id="SSF82171">
    <property type="entry name" value="DPP6 N-terminal domain-like"/>
    <property type="match status" value="1"/>
</dbReference>
<evidence type="ECO:0000313" key="9">
    <source>
        <dbReference type="Proteomes" id="UP000447545"/>
    </source>
</evidence>
<proteinExistence type="predicted"/>
<dbReference type="SUPFAM" id="SSF48452">
    <property type="entry name" value="TPR-like"/>
    <property type="match status" value="1"/>
</dbReference>
<dbReference type="PANTHER" id="PTHR30329:SF21">
    <property type="entry name" value="LIPOPROTEIN YIAD-RELATED"/>
    <property type="match status" value="1"/>
</dbReference>
<dbReference type="SUPFAM" id="SSF49478">
    <property type="entry name" value="Cna protein B-type domain"/>
    <property type="match status" value="1"/>
</dbReference>
<dbReference type="GO" id="GO:0009279">
    <property type="term" value="C:cell outer membrane"/>
    <property type="evidence" value="ECO:0007669"/>
    <property type="project" value="UniProtKB-SubCell"/>
</dbReference>
<dbReference type="InterPro" id="IPR036737">
    <property type="entry name" value="OmpA-like_sf"/>
</dbReference>
<feature type="domain" description="OmpA-like" evidence="7">
    <location>
        <begin position="515"/>
        <end position="633"/>
    </location>
</feature>
<gene>
    <name evidence="8" type="ORF">F1003_08955</name>
</gene>
<accession>A0A7K1GCM2</accession>